<keyword evidence="6" id="KW-1185">Reference proteome</keyword>
<dbReference type="EnsemblPlants" id="OB02G35220.1">
    <property type="protein sequence ID" value="OB02G35220.1"/>
    <property type="gene ID" value="OB02G35220"/>
</dbReference>
<evidence type="ECO:0000256" key="2">
    <source>
        <dbReference type="ARBA" id="ARBA00022946"/>
    </source>
</evidence>
<dbReference type="Pfam" id="PF13041">
    <property type="entry name" value="PPR_2"/>
    <property type="match status" value="3"/>
</dbReference>
<evidence type="ECO:0000313" key="5">
    <source>
        <dbReference type="EnsemblPlants" id="OB02G35220.1"/>
    </source>
</evidence>
<dbReference type="FunFam" id="1.25.40.10:FF:000090">
    <property type="entry name" value="Pentatricopeptide repeat-containing protein, chloroplastic"/>
    <property type="match status" value="1"/>
</dbReference>
<name>J3LFV5_ORYBR</name>
<dbReference type="Gramene" id="OB02G35220.1">
    <property type="protein sequence ID" value="OB02G35220.1"/>
    <property type="gene ID" value="OB02G35220"/>
</dbReference>
<keyword evidence="1" id="KW-0677">Repeat</keyword>
<evidence type="ECO:0000256" key="3">
    <source>
        <dbReference type="PROSITE-ProRule" id="PRU00708"/>
    </source>
</evidence>
<dbReference type="PANTHER" id="PTHR47926:SF513">
    <property type="entry name" value="PENTATRICOPEPTIDE REPEAT-CONTAINING PROTEIN"/>
    <property type="match status" value="1"/>
</dbReference>
<feature type="repeat" description="PPR" evidence="3">
    <location>
        <begin position="374"/>
        <end position="408"/>
    </location>
</feature>
<feature type="region of interest" description="Disordered" evidence="4">
    <location>
        <begin position="1"/>
        <end position="38"/>
    </location>
</feature>
<dbReference type="GO" id="GO:0009451">
    <property type="term" value="P:RNA modification"/>
    <property type="evidence" value="ECO:0007669"/>
    <property type="project" value="InterPro"/>
</dbReference>
<dbReference type="PANTHER" id="PTHR47926">
    <property type="entry name" value="PENTATRICOPEPTIDE REPEAT-CONTAINING PROTEIN"/>
    <property type="match status" value="1"/>
</dbReference>
<feature type="repeat" description="PPR" evidence="3">
    <location>
        <begin position="445"/>
        <end position="479"/>
    </location>
</feature>
<dbReference type="PROSITE" id="PS51375">
    <property type="entry name" value="PPR"/>
    <property type="match status" value="5"/>
</dbReference>
<keyword evidence="2" id="KW-0809">Transit peptide</keyword>
<dbReference type="Pfam" id="PF20431">
    <property type="entry name" value="E_motif"/>
    <property type="match status" value="1"/>
</dbReference>
<organism evidence="5">
    <name type="scientific">Oryza brachyantha</name>
    <name type="common">malo sina</name>
    <dbReference type="NCBI Taxonomy" id="4533"/>
    <lineage>
        <taxon>Eukaryota</taxon>
        <taxon>Viridiplantae</taxon>
        <taxon>Streptophyta</taxon>
        <taxon>Embryophyta</taxon>
        <taxon>Tracheophyta</taxon>
        <taxon>Spermatophyta</taxon>
        <taxon>Magnoliopsida</taxon>
        <taxon>Liliopsida</taxon>
        <taxon>Poales</taxon>
        <taxon>Poaceae</taxon>
        <taxon>BOP clade</taxon>
        <taxon>Oryzoideae</taxon>
        <taxon>Oryzeae</taxon>
        <taxon>Oryzinae</taxon>
        <taxon>Oryza</taxon>
    </lineage>
</organism>
<feature type="repeat" description="PPR" evidence="3">
    <location>
        <begin position="201"/>
        <end position="235"/>
    </location>
</feature>
<evidence type="ECO:0000256" key="4">
    <source>
        <dbReference type="SAM" id="MobiDB-lite"/>
    </source>
</evidence>
<dbReference type="InterPro" id="IPR002885">
    <property type="entry name" value="PPR_rpt"/>
</dbReference>
<dbReference type="AlphaFoldDB" id="J3LFV5"/>
<dbReference type="Gene3D" id="1.25.40.10">
    <property type="entry name" value="Tetratricopeptide repeat domain"/>
    <property type="match status" value="5"/>
</dbReference>
<dbReference type="HOGENOM" id="CLU_002706_0_5_1"/>
<gene>
    <name evidence="5" type="primary">LOC102717595</name>
</gene>
<evidence type="ECO:0000313" key="6">
    <source>
        <dbReference type="Proteomes" id="UP000006038"/>
    </source>
</evidence>
<dbReference type="InterPro" id="IPR046848">
    <property type="entry name" value="E_motif"/>
</dbReference>
<accession>J3LFV5</accession>
<protein>
    <submittedName>
        <fullName evidence="5">Uncharacterized protein</fullName>
    </submittedName>
</protein>
<dbReference type="InterPro" id="IPR011990">
    <property type="entry name" value="TPR-like_helical_dom_sf"/>
</dbReference>
<evidence type="ECO:0000256" key="1">
    <source>
        <dbReference type="ARBA" id="ARBA00022737"/>
    </source>
</evidence>
<dbReference type="Pfam" id="PF01535">
    <property type="entry name" value="PPR"/>
    <property type="match status" value="2"/>
</dbReference>
<reference evidence="5" key="1">
    <citation type="submission" date="2013-04" db="UniProtKB">
        <authorList>
            <consortium name="EnsemblPlants"/>
        </authorList>
    </citation>
    <scope>IDENTIFICATION</scope>
</reference>
<proteinExistence type="predicted"/>
<dbReference type="OMA" id="EPSMEHF"/>
<dbReference type="InterPro" id="IPR046960">
    <property type="entry name" value="PPR_At4g14850-like_plant"/>
</dbReference>
<feature type="repeat" description="PPR" evidence="3">
    <location>
        <begin position="512"/>
        <end position="547"/>
    </location>
</feature>
<feature type="repeat" description="PPR" evidence="3">
    <location>
        <begin position="63"/>
        <end position="97"/>
    </location>
</feature>
<sequence>MLSLSPSSPPPLTPRRHRSRTRQPPPRGRGSPLRGAADRRDAQLTSALHAALLKSGALDPPQPLTASNSLLHAYLQCGLLPDALRLLDEMPRRDAATCASLVSAHCRLGAPLDAVRAYVDMLTHDADEDGGLRPNEFTAAALLQACGLARDARLGRMVHGHLVASGFCSDSFVVGSLVNMYAKVGDVVSAEELLLGLDFRDVVSWTALVSGCVLNGMLAEALDVFVMMLEDNVLPNNVTMLSIIQACSLMGESGLFSSLHALVVLLGLKNDVSVVDSLIVMYAKNEFVEEATGLFKDLYLRRGNVCSNADVLSALLYGCTVSGSLKYGKGIHARLIKTNAFPSVSIENCLMGMYARFEQVDAAYVVFKGMKDKDIVSWNTLISCLAKNDNVNEAVELFSILHGGGGLMPDVVTVLSIVQACSNAGLLQQGQMFHGYIIKSGSLYDVSICNALISMYAKLGRIDFSQQIFERMDVKDIVSWNSMINAYGMHGDGLSSLRIFNELQNDGTHSPNAITFTSLISACSHSGLVSEGYRCFESMKNEHGIEPSMDHYASVVDLLGRSGRFAVAEQFIRDMPLYPDSSIWGPLLAACCLYGNVDLAEKTAKELSVLEPESDIWRVSLSNIYASVGRWKDSAKVRTEMKRIGLKKETGWSFVDVGGVEGFKFVVADTRHRDSEQIYAALYSMNKHMADVAGDVHQSSIVSVIS</sequence>
<dbReference type="eggNOG" id="KOG4197">
    <property type="taxonomic scope" value="Eukaryota"/>
</dbReference>
<dbReference type="Proteomes" id="UP000006038">
    <property type="component" value="Unassembled WGS sequence"/>
</dbReference>
<dbReference type="FunFam" id="1.25.40.10:FF:002551">
    <property type="entry name" value="Pentatricopeptide (PPR) repeat-containing protein-like"/>
    <property type="match status" value="1"/>
</dbReference>
<dbReference type="GO" id="GO:0003723">
    <property type="term" value="F:RNA binding"/>
    <property type="evidence" value="ECO:0007669"/>
    <property type="project" value="InterPro"/>
</dbReference>
<dbReference type="NCBIfam" id="TIGR00756">
    <property type="entry name" value="PPR"/>
    <property type="match status" value="4"/>
</dbReference>